<dbReference type="Pfam" id="PF01555">
    <property type="entry name" value="N6_N4_Mtase"/>
    <property type="match status" value="2"/>
</dbReference>
<evidence type="ECO:0000256" key="2">
    <source>
        <dbReference type="ARBA" id="ARBA00022679"/>
    </source>
</evidence>
<feature type="domain" description="DNA methylase N-4/N-6" evidence="4">
    <location>
        <begin position="143"/>
        <end position="200"/>
    </location>
</feature>
<dbReference type="HOGENOM" id="CLU_063228_1_0_0"/>
<comment type="caution">
    <text evidence="5">The sequence shown here is derived from an EMBL/GenBank/DDBJ whole genome shotgun (WGS) entry which is preliminary data.</text>
</comment>
<dbReference type="PRINTS" id="PR00508">
    <property type="entry name" value="S21N4MTFRASE"/>
</dbReference>
<keyword evidence="6" id="KW-1185">Reference proteome</keyword>
<dbReference type="Gene3D" id="3.40.50.150">
    <property type="entry name" value="Vaccinia Virus protein VP39"/>
    <property type="match status" value="2"/>
</dbReference>
<evidence type="ECO:0000313" key="5">
    <source>
        <dbReference type="EMBL" id="EFO80468.1"/>
    </source>
</evidence>
<dbReference type="GO" id="GO:0032259">
    <property type="term" value="P:methylation"/>
    <property type="evidence" value="ECO:0007669"/>
    <property type="project" value="UniProtKB-KW"/>
</dbReference>
<evidence type="ECO:0000256" key="3">
    <source>
        <dbReference type="RuleBase" id="RU362026"/>
    </source>
</evidence>
<dbReference type="eggNOG" id="COG0863">
    <property type="taxonomic scope" value="Bacteria"/>
</dbReference>
<dbReference type="InterPro" id="IPR029063">
    <property type="entry name" value="SAM-dependent_MTases_sf"/>
</dbReference>
<proteinExistence type="inferred from homology"/>
<dbReference type="AlphaFoldDB" id="E1IEE2"/>
<dbReference type="EC" id="2.1.1.-" evidence="3"/>
<dbReference type="STRING" id="765420.OSCT_1693"/>
<keyword evidence="2" id="KW-0808">Transferase</keyword>
<protein>
    <recommendedName>
        <fullName evidence="3">Methyltransferase</fullName>
        <ecNumber evidence="3">2.1.1.-</ecNumber>
    </recommendedName>
</protein>
<accession>E1IEE2</accession>
<reference evidence="5 6" key="1">
    <citation type="journal article" date="2011" name="J. Bacteriol.">
        <title>Draft genome sequence of the anoxygenic filamentous phototrophic bacterium Oscillochloris trichoides subsp. DG-6.</title>
        <authorList>
            <person name="Kuznetsov B.B."/>
            <person name="Ivanovsky R.N."/>
            <person name="Keppen O.I."/>
            <person name="Sukhacheva M.V."/>
            <person name="Bumazhkin B.K."/>
            <person name="Patutina E.O."/>
            <person name="Beletsky A.V."/>
            <person name="Mardanov A.V."/>
            <person name="Baslerov R.V."/>
            <person name="Panteleeva A.N."/>
            <person name="Kolganova T.V."/>
            <person name="Ravin N.V."/>
            <person name="Skryabin K.G."/>
        </authorList>
    </citation>
    <scope>NUCLEOTIDE SEQUENCE [LARGE SCALE GENOMIC DNA]</scope>
    <source>
        <strain evidence="5 6">DG-6</strain>
    </source>
</reference>
<dbReference type="Proteomes" id="UP000054010">
    <property type="component" value="Unassembled WGS sequence"/>
</dbReference>
<name>E1IEE2_9CHLR</name>
<dbReference type="GO" id="GO:0008170">
    <property type="term" value="F:N-methyltransferase activity"/>
    <property type="evidence" value="ECO:0007669"/>
    <property type="project" value="InterPro"/>
</dbReference>
<dbReference type="InterPro" id="IPR001091">
    <property type="entry name" value="RM_Methyltransferase"/>
</dbReference>
<sequence>MSLHSDLYHEDDLVWVDRNYLVPLLEALRHVAAVADLRAGITEVQTWIAAQPQQPALDVAVPEDFICSRSYLLAECAQILGARTLERGLHYLERLLKSLTEIATSPINDLNLNRWKEYEDILTDSLWMIDRRDSSGVHTAGYWGNFIPQIPYQMLRRYTKRGDWVLDTFAGSGTTLIEGQRLGRHTLGIELQPRMVAHAKQLVAAEPNKHQVVVDVVQGDSATLNYADLLAAYNQTSVQLVMMHPPYYDIIKFSEDERDLSNAASIERFLALMGQVIEQAAQVLEQGRYLVIVIGDKYAKGDWIPLGFQTMQEALKRGFALKSIIVKNFEATSGKRQQKELWRYRALVGGFYIFKHEYIFLLRKQ</sequence>
<dbReference type="REBASE" id="29519">
    <property type="entry name" value="M.OtrDG6ORF1693P"/>
</dbReference>
<dbReference type="SUPFAM" id="SSF53335">
    <property type="entry name" value="S-adenosyl-L-methionine-dependent methyltransferases"/>
    <property type="match status" value="2"/>
</dbReference>
<dbReference type="GO" id="GO:0003677">
    <property type="term" value="F:DNA binding"/>
    <property type="evidence" value="ECO:0007669"/>
    <property type="project" value="InterPro"/>
</dbReference>
<dbReference type="CDD" id="cd02440">
    <property type="entry name" value="AdoMet_MTases"/>
    <property type="match status" value="1"/>
</dbReference>
<comment type="similarity">
    <text evidence="3">Belongs to the N(4)/N(6)-methyltransferase family.</text>
</comment>
<evidence type="ECO:0000256" key="1">
    <source>
        <dbReference type="ARBA" id="ARBA00022603"/>
    </source>
</evidence>
<evidence type="ECO:0000313" key="6">
    <source>
        <dbReference type="Proteomes" id="UP000054010"/>
    </source>
</evidence>
<dbReference type="EMBL" id="ADVR01000052">
    <property type="protein sequence ID" value="EFO80468.1"/>
    <property type="molecule type" value="Genomic_DNA"/>
</dbReference>
<evidence type="ECO:0000259" key="4">
    <source>
        <dbReference type="Pfam" id="PF01555"/>
    </source>
</evidence>
<dbReference type="OrthoDB" id="9800801at2"/>
<feature type="domain" description="DNA methylase N-4/N-6" evidence="4">
    <location>
        <begin position="238"/>
        <end position="364"/>
    </location>
</feature>
<dbReference type="InterPro" id="IPR002941">
    <property type="entry name" value="DNA_methylase_N4/N6"/>
</dbReference>
<organism evidence="5 6">
    <name type="scientific">Oscillochloris trichoides DG-6</name>
    <dbReference type="NCBI Taxonomy" id="765420"/>
    <lineage>
        <taxon>Bacteria</taxon>
        <taxon>Bacillati</taxon>
        <taxon>Chloroflexota</taxon>
        <taxon>Chloroflexia</taxon>
        <taxon>Chloroflexales</taxon>
        <taxon>Chloroflexineae</taxon>
        <taxon>Oscillochloridaceae</taxon>
        <taxon>Oscillochloris</taxon>
    </lineage>
</organism>
<gene>
    <name evidence="5" type="ORF">OSCT_1693</name>
</gene>
<keyword evidence="1 5" id="KW-0489">Methyltransferase</keyword>